<keyword evidence="7 11" id="KW-1133">Transmembrane helix</keyword>
<feature type="region of interest" description="Disordered" evidence="10">
    <location>
        <begin position="1668"/>
        <end position="1734"/>
    </location>
</feature>
<dbReference type="InterPro" id="IPR029058">
    <property type="entry name" value="AB_hydrolase_fold"/>
</dbReference>
<dbReference type="Pfam" id="PF01544">
    <property type="entry name" value="CorA"/>
    <property type="match status" value="1"/>
</dbReference>
<comment type="similarity">
    <text evidence="4">Belongs to the putative lipase ROG1 family.</text>
</comment>
<evidence type="ECO:0000256" key="4">
    <source>
        <dbReference type="ARBA" id="ARBA00007920"/>
    </source>
</evidence>
<feature type="transmembrane region" description="Helical" evidence="11">
    <location>
        <begin position="1599"/>
        <end position="1624"/>
    </location>
</feature>
<evidence type="ECO:0000256" key="9">
    <source>
        <dbReference type="ARBA" id="ARBA00023136"/>
    </source>
</evidence>
<evidence type="ECO:0000256" key="3">
    <source>
        <dbReference type="ARBA" id="ARBA00004240"/>
    </source>
</evidence>
<evidence type="ECO:0000256" key="6">
    <source>
        <dbReference type="ARBA" id="ARBA00022824"/>
    </source>
</evidence>
<dbReference type="SUPFAM" id="SSF53474">
    <property type="entry name" value="alpha/beta-Hydrolases"/>
    <property type="match status" value="1"/>
</dbReference>
<evidence type="ECO:0000256" key="2">
    <source>
        <dbReference type="ARBA" id="ARBA00004173"/>
    </source>
</evidence>
<evidence type="ECO:0000256" key="10">
    <source>
        <dbReference type="SAM" id="MobiDB-lite"/>
    </source>
</evidence>
<evidence type="ECO:0000313" key="13">
    <source>
        <dbReference type="EMBL" id="PTB42404.1"/>
    </source>
</evidence>
<dbReference type="Gene3D" id="3.40.50.1820">
    <property type="entry name" value="alpha/beta hydrolase"/>
    <property type="match status" value="1"/>
</dbReference>
<gene>
    <name evidence="13" type="ORF">M441DRAFT_137104</name>
</gene>
<dbReference type="InterPro" id="IPR002523">
    <property type="entry name" value="MgTranspt_CorA/ZnTranspt_ZntB"/>
</dbReference>
<evidence type="ECO:0000256" key="8">
    <source>
        <dbReference type="ARBA" id="ARBA00023128"/>
    </source>
</evidence>
<feature type="region of interest" description="Disordered" evidence="10">
    <location>
        <begin position="1270"/>
        <end position="1300"/>
    </location>
</feature>
<name>A0A2T3ZC69_TRIA4</name>
<dbReference type="OrthoDB" id="361039at2759"/>
<protein>
    <recommendedName>
        <fullName evidence="12">DUF676 domain-containing protein</fullName>
    </recommendedName>
</protein>
<dbReference type="PANTHER" id="PTHR48182">
    <property type="entry name" value="PROTEIN SERAC1"/>
    <property type="match status" value="1"/>
</dbReference>
<feature type="compositionally biased region" description="Pro residues" evidence="10">
    <location>
        <begin position="974"/>
        <end position="983"/>
    </location>
</feature>
<evidence type="ECO:0000256" key="7">
    <source>
        <dbReference type="ARBA" id="ARBA00022989"/>
    </source>
</evidence>
<keyword evidence="9 11" id="KW-0472">Membrane</keyword>
<keyword evidence="6" id="KW-0256">Endoplasmic reticulum</keyword>
<dbReference type="InterPro" id="IPR045863">
    <property type="entry name" value="CorA_TM1_TM2"/>
</dbReference>
<feature type="region of interest" description="Disordered" evidence="10">
    <location>
        <begin position="1008"/>
        <end position="1085"/>
    </location>
</feature>
<dbReference type="Proteomes" id="UP000240493">
    <property type="component" value="Unassembled WGS sequence"/>
</dbReference>
<keyword evidence="14" id="KW-1185">Reference proteome</keyword>
<sequence>MGRPFVCPVRDCRALAISMKQIAAHFHGKHSRTLFNDNGDGTFSKVRDYANKDDSSPGIIVSRTPISPGAPPPATPEYSERQKMLLSKRSPPMPNPRANVQPPLTETLLFLHRFLSPNQQVPSRPDILALSKYERVRNLPASWIDYHIDKTIDPLHYACVLAYLVGTAEEKNPCRKWKGVSRLSDPCVGLPASLPAEARAAFSKSETCMACQYQYCYYRTKNECDWAKNENRMVLDGVSEDPADAAARAEADATSQSKHESASDNRAKAVVVDDGYTDDDYDIVSEGLSLSKREPEEVPIRTSQKKSSPPISAAALASAAAQKLSTTTQMEEVEEMEGWEVAPGTIKDEVTNMNIGFSNAYMSDQHPITISPGIGFNVLILKPGHSYHWPEEVSKVRTCSVSTGKISVKTGSNQTFKLGPNGVVVIRPGQSCMVSNRLYTDARGTGMARGGGGGPMRRASASLALDLPAPPPARRRSGRTKTPSIFTDTDDTDLKPRVSERFSEKPGTGTGESHNQQPRTRFTIDPEGELTHDETSVDVVTVPCPGGHPLRSWNRDGLMGRYFGAPSMRDAEVNEVERQGPSWVRQGIRREANRARILLYEHPEVVDGMTLNKLAIALLDELKELRTREKQQERPLLFIGHSIGGLVVKMALVRASRDAKYEGILRECYGVAFFGTPHQGSSYFAMPTLASSIQHLLQLSAPLPASLTDDLRMGNHLLLHVDEDFKIVSDDLRVWTFYETIDSRLSANSGDIYFTAPLTSIKSAILGMRQERIFPLQGDHANIASFGRHNVHTLRLFLRQLAEYIEKADSNAREDARAGKWMLNLEQKVTVEVHGFFDDAGIDDGTVRAWSTRLPLREFLNKGPEACLSERLNESEVPPEEGRFLAMRGRTGLVDMDGPPEAVSFPPDPLTVKNALGINQDMMPSVDHTARPSSVLPVPPSPIILPVDSPISRPRKSTESAPSAMRSRSTAGPLTPPSRPISLPPQQTSPFRKPSPLMRASLDQELAIDRLSPPLRGRVGRSFSRSMSLDSDIGGTSSPPRYRGFPPLSPRSRSTFDRALVGDENDSDDDGDEGGLEGSPKLPESVLAIRKMAKERGHRPSETVIVDDGMVVHTAFIKPEAKARKFVWIHLPFNNPTWVTVISPRTHSVTSRSLSPPSEDDQMYVCLFLPYLHFDSYKRLIRRRELIAKRLAHGRARPVPESVAKSDSLELQVVWEFLGHDPPINCRRTLDQYGYPSIRDTRSRDDDQMLYKLTKERYYDVAEYRGLYNQTSGSGSASGERSWREKLNKQNGGENGDEEAEKDVLNGNVLMVDQLWIWTISTHTLLSFFPKRESDPIEGPLYQQADLRDSIFNDVNVDLTRLCDTSFDLAALAALHAVSVLLDRSSHPDLEVFRIFEEAISVLTEKLTTSLKEFRSEGFRDKAFDYEPVENKARSIRERHKQEGRRAEQENRDNTSALLELRDIEDELATLLGLFERQTKVISAMHTIYNRPEMRAHTVHGRGFLVEALKRLGEYIQVTEEMIRRVKNTRDEYDKLLQMVQRQAQVDEVRLSRLHADLASAQSRSVLIFTTFTVIFLPLQFFTGIFGMNTQEWAGGDNLPLRTIAVIGIPASVALIVVTLIVAWSTNARRFFKWIGRQYGGALRFFYEIFGKPVAQWTMKYMDDVAARRGGKRRQGGPGRGEDRAPNGSLSTETSDFWERHRLERERGYQIPEVNKAPASRAKGGAKLRKSQRG</sequence>
<keyword evidence="8" id="KW-0496">Mitochondrion</keyword>
<feature type="compositionally biased region" description="Acidic residues" evidence="10">
    <location>
        <begin position="1063"/>
        <end position="1075"/>
    </location>
</feature>
<feature type="domain" description="DUF676" evidence="12">
    <location>
        <begin position="617"/>
        <end position="692"/>
    </location>
</feature>
<feature type="compositionally biased region" description="Basic and acidic residues" evidence="10">
    <location>
        <begin position="46"/>
        <end position="55"/>
    </location>
</feature>
<feature type="compositionally biased region" description="Basic residues" evidence="10">
    <location>
        <begin position="1724"/>
        <end position="1734"/>
    </location>
</feature>
<feature type="region of interest" description="Disordered" evidence="10">
    <location>
        <begin position="241"/>
        <end position="268"/>
    </location>
</feature>
<dbReference type="GO" id="GO:0005783">
    <property type="term" value="C:endoplasmic reticulum"/>
    <property type="evidence" value="ECO:0007669"/>
    <property type="project" value="UniProtKB-SubCell"/>
</dbReference>
<dbReference type="EMBL" id="KZ679260">
    <property type="protein sequence ID" value="PTB42404.1"/>
    <property type="molecule type" value="Genomic_DNA"/>
</dbReference>
<dbReference type="InterPro" id="IPR007751">
    <property type="entry name" value="DUF676_lipase-like"/>
</dbReference>
<reference evidence="13 14" key="1">
    <citation type="submission" date="2016-07" db="EMBL/GenBank/DDBJ databases">
        <title>Multiple horizontal gene transfer events from other fungi enriched the ability of initially mycotrophic Trichoderma (Ascomycota) to feed on dead plant biomass.</title>
        <authorList>
            <consortium name="DOE Joint Genome Institute"/>
            <person name="Aerts A."/>
            <person name="Atanasova L."/>
            <person name="Chenthamara K."/>
            <person name="Zhang J."/>
            <person name="Grujic M."/>
            <person name="Henrissat B."/>
            <person name="Kuo A."/>
            <person name="Salamov A."/>
            <person name="Lipzen A."/>
            <person name="Labutti K."/>
            <person name="Barry K."/>
            <person name="Miao Y."/>
            <person name="Rahimi M.J."/>
            <person name="Shen Q."/>
            <person name="Grigoriev I.V."/>
            <person name="Kubicek C.P."/>
            <person name="Druzhinina I.S."/>
        </authorList>
    </citation>
    <scope>NUCLEOTIDE SEQUENCE [LARGE SCALE GENOMIC DNA]</scope>
    <source>
        <strain evidence="13 14">CBS 433.97</strain>
    </source>
</reference>
<feature type="compositionally biased region" description="Basic and acidic residues" evidence="10">
    <location>
        <begin position="492"/>
        <end position="504"/>
    </location>
</feature>
<dbReference type="GO" id="GO:0005739">
    <property type="term" value="C:mitochondrion"/>
    <property type="evidence" value="ECO:0007669"/>
    <property type="project" value="UniProtKB-SubCell"/>
</dbReference>
<feature type="region of interest" description="Disordered" evidence="10">
    <location>
        <begin position="466"/>
        <end position="520"/>
    </location>
</feature>
<dbReference type="SUPFAM" id="SSF144083">
    <property type="entry name" value="Magnesium transport protein CorA, transmembrane region"/>
    <property type="match status" value="1"/>
</dbReference>
<feature type="compositionally biased region" description="Polar residues" evidence="10">
    <location>
        <begin position="511"/>
        <end position="520"/>
    </location>
</feature>
<dbReference type="GO" id="GO:0016020">
    <property type="term" value="C:membrane"/>
    <property type="evidence" value="ECO:0007669"/>
    <property type="project" value="UniProtKB-SubCell"/>
</dbReference>
<feature type="compositionally biased region" description="Basic and acidic residues" evidence="10">
    <location>
        <begin position="247"/>
        <end position="267"/>
    </location>
</feature>
<feature type="compositionally biased region" description="Basic and acidic residues" evidence="10">
    <location>
        <begin position="1697"/>
        <end position="1708"/>
    </location>
</feature>
<proteinExistence type="inferred from homology"/>
<feature type="compositionally biased region" description="Polar residues" evidence="10">
    <location>
        <begin position="1023"/>
        <end position="1039"/>
    </location>
</feature>
<feature type="region of interest" description="Disordered" evidence="10">
    <location>
        <begin position="46"/>
        <end position="82"/>
    </location>
</feature>
<feature type="region of interest" description="Disordered" evidence="10">
    <location>
        <begin position="923"/>
        <end position="996"/>
    </location>
</feature>
<dbReference type="Gene3D" id="1.20.58.340">
    <property type="entry name" value="Magnesium transport protein CorA, transmembrane region"/>
    <property type="match status" value="1"/>
</dbReference>
<dbReference type="Pfam" id="PF05057">
    <property type="entry name" value="DUF676"/>
    <property type="match status" value="1"/>
</dbReference>
<evidence type="ECO:0000259" key="12">
    <source>
        <dbReference type="Pfam" id="PF05057"/>
    </source>
</evidence>
<feature type="compositionally biased region" description="Low complexity" evidence="10">
    <location>
        <begin position="305"/>
        <end position="318"/>
    </location>
</feature>
<feature type="region of interest" description="Disordered" evidence="10">
    <location>
        <begin position="287"/>
        <end position="318"/>
    </location>
</feature>
<dbReference type="PANTHER" id="PTHR48182:SF2">
    <property type="entry name" value="PROTEIN SERAC1"/>
    <property type="match status" value="1"/>
</dbReference>
<evidence type="ECO:0000256" key="1">
    <source>
        <dbReference type="ARBA" id="ARBA00004141"/>
    </source>
</evidence>
<feature type="compositionally biased region" description="Polar residues" evidence="10">
    <location>
        <begin position="1270"/>
        <end position="1279"/>
    </location>
</feature>
<feature type="transmembrane region" description="Helical" evidence="11">
    <location>
        <begin position="1566"/>
        <end position="1587"/>
    </location>
</feature>
<evidence type="ECO:0000256" key="5">
    <source>
        <dbReference type="ARBA" id="ARBA00022692"/>
    </source>
</evidence>
<organism evidence="13 14">
    <name type="scientific">Trichoderma asperellum (strain ATCC 204424 / CBS 433.97 / NBRC 101777)</name>
    <dbReference type="NCBI Taxonomy" id="1042311"/>
    <lineage>
        <taxon>Eukaryota</taxon>
        <taxon>Fungi</taxon>
        <taxon>Dikarya</taxon>
        <taxon>Ascomycota</taxon>
        <taxon>Pezizomycotina</taxon>
        <taxon>Sordariomycetes</taxon>
        <taxon>Hypocreomycetidae</taxon>
        <taxon>Hypocreales</taxon>
        <taxon>Hypocreaceae</taxon>
        <taxon>Trichoderma</taxon>
    </lineage>
</organism>
<evidence type="ECO:0000313" key="14">
    <source>
        <dbReference type="Proteomes" id="UP000240493"/>
    </source>
</evidence>
<dbReference type="GO" id="GO:0046873">
    <property type="term" value="F:metal ion transmembrane transporter activity"/>
    <property type="evidence" value="ECO:0007669"/>
    <property type="project" value="InterPro"/>
</dbReference>
<comment type="subcellular location">
    <subcellularLocation>
        <location evidence="3">Endoplasmic reticulum</location>
    </subcellularLocation>
    <subcellularLocation>
        <location evidence="1">Membrane</location>
        <topology evidence="1">Multi-pass membrane protein</topology>
    </subcellularLocation>
    <subcellularLocation>
        <location evidence="2">Mitochondrion</location>
    </subcellularLocation>
</comment>
<keyword evidence="5 11" id="KW-0812">Transmembrane</keyword>
<dbReference type="InterPro" id="IPR052374">
    <property type="entry name" value="SERAC1"/>
</dbReference>
<accession>A0A2T3ZC69</accession>
<evidence type="ECO:0000256" key="11">
    <source>
        <dbReference type="SAM" id="Phobius"/>
    </source>
</evidence>